<dbReference type="EMBL" id="CP041054">
    <property type="protein sequence ID" value="QDE47818.1"/>
    <property type="molecule type" value="Genomic_DNA"/>
</dbReference>
<reference evidence="2 4" key="1">
    <citation type="submission" date="2017-07" db="EMBL/GenBank/DDBJ databases">
        <title>Draft genome sequence of Enterobacter cloacae ST128, a clinical strain coproducing KPC-2 and NDM-1 carbapenemases.</title>
        <authorList>
            <person name="Li X."/>
        </authorList>
    </citation>
    <scope>NUCLEOTIDE SEQUENCE [LARGE SCALE GENOMIC DNA]</scope>
    <source>
        <strain evidence="2 4">HBY</strain>
    </source>
</reference>
<evidence type="ECO:0000313" key="2">
    <source>
        <dbReference type="EMBL" id="PJG36645.1"/>
    </source>
</evidence>
<dbReference type="Proteomes" id="UP000655273">
    <property type="component" value="Unassembled WGS sequence"/>
</dbReference>
<dbReference type="Proteomes" id="UP000231328">
    <property type="component" value="Unassembled WGS sequence"/>
</dbReference>
<gene>
    <name evidence="2" type="ORF">CGZ54_26970</name>
    <name evidence="3" type="ORF">EIN43_12260</name>
    <name evidence="1" type="ORF">IE983_10930</name>
</gene>
<dbReference type="InterPro" id="IPR025731">
    <property type="entry name" value="YecR-like"/>
</dbReference>
<evidence type="ECO:0000313" key="6">
    <source>
        <dbReference type="Proteomes" id="UP000655273"/>
    </source>
</evidence>
<dbReference type="AlphaFoldDB" id="A0A2J0QSC5"/>
<dbReference type="EMBL" id="JACXTA010000001">
    <property type="protein sequence ID" value="MBD3706940.1"/>
    <property type="molecule type" value="Genomic_DNA"/>
</dbReference>
<sequence length="63" mass="6874">MSISPLFRWPNSVNHFTQRCAAWGYSGAEPFGGSTSVCSQPSSSGCMETMVTMEYQCTGDLKK</sequence>
<accession>A0A2J0QSC5</accession>
<dbReference type="RefSeq" id="WP_071785715.1">
    <property type="nucleotide sequence ID" value="NZ_BMAA01000011.1"/>
</dbReference>
<evidence type="ECO:0000313" key="1">
    <source>
        <dbReference type="EMBL" id="MBD3706940.1"/>
    </source>
</evidence>
<organism evidence="1 6">
    <name type="scientific">Enterobacter hormaechei</name>
    <dbReference type="NCBI Taxonomy" id="158836"/>
    <lineage>
        <taxon>Bacteria</taxon>
        <taxon>Pseudomonadati</taxon>
        <taxon>Pseudomonadota</taxon>
        <taxon>Gammaproteobacteria</taxon>
        <taxon>Enterobacterales</taxon>
        <taxon>Enterobacteriaceae</taxon>
        <taxon>Enterobacter</taxon>
        <taxon>Enterobacter cloacae complex</taxon>
    </lineage>
</organism>
<reference evidence="3 5" key="2">
    <citation type="submission" date="2019-06" db="EMBL/GenBank/DDBJ databases">
        <title>Whole genome sequencing of XDR Enterobacter.</title>
        <authorList>
            <person name="Gnana Soundari P."/>
            <person name="Vijayakumar R."/>
            <person name="Krishnan P."/>
        </authorList>
    </citation>
    <scope>NUCLEOTIDE SEQUENCE [LARGE SCALE GENOMIC DNA]</scope>
    <source>
        <strain evidence="3 5">C126</strain>
    </source>
</reference>
<evidence type="ECO:0000313" key="5">
    <source>
        <dbReference type="Proteomes" id="UP000318237"/>
    </source>
</evidence>
<dbReference type="EMBL" id="NMVR01000078">
    <property type="protein sequence ID" value="PJG36645.1"/>
    <property type="molecule type" value="Genomic_DNA"/>
</dbReference>
<name>A0A2J0QSC5_9ENTR</name>
<reference evidence="1" key="3">
    <citation type="submission" date="2020-07" db="EMBL/GenBank/DDBJ databases">
        <title>Clinical and genomic characterization of carbapenemase-producing Enterobacterales causing secondary infections during the COVID-19 crisis at a New York City hospital.</title>
        <authorList>
            <person name="Gomez-Simmonds A."/>
            <person name="Annavajhala M.K."/>
            <person name="Uhlemann A.-C."/>
        </authorList>
    </citation>
    <scope>NUCLEOTIDE SEQUENCE</scope>
    <source>
        <strain evidence="1">NK1396</strain>
    </source>
</reference>
<evidence type="ECO:0000313" key="4">
    <source>
        <dbReference type="Proteomes" id="UP000231328"/>
    </source>
</evidence>
<protein>
    <submittedName>
        <fullName evidence="1">Uncharacterized protein</fullName>
    </submittedName>
</protein>
<proteinExistence type="predicted"/>
<dbReference type="Proteomes" id="UP000318237">
    <property type="component" value="Chromosome"/>
</dbReference>
<dbReference type="Pfam" id="PF13992">
    <property type="entry name" value="YecR"/>
    <property type="match status" value="1"/>
</dbReference>
<evidence type="ECO:0000313" key="3">
    <source>
        <dbReference type="EMBL" id="QDE47818.1"/>
    </source>
</evidence>